<proteinExistence type="inferred from homology"/>
<gene>
    <name evidence="4" type="ORF">IBG28_15475</name>
</gene>
<reference evidence="4 5" key="1">
    <citation type="submission" date="2020-09" db="EMBL/GenBank/DDBJ databases">
        <title>Complete genome sequence of an Arctic sea ice bacterium Marinomonas arctica BSI20414.</title>
        <authorList>
            <person name="Liao L."/>
            <person name="Chen B."/>
        </authorList>
    </citation>
    <scope>NUCLEOTIDE SEQUENCE [LARGE SCALE GENOMIC DNA]</scope>
    <source>
        <strain evidence="4 5">BSI20414</strain>
    </source>
</reference>
<evidence type="ECO:0000313" key="4">
    <source>
        <dbReference type="EMBL" id="QNT05078.1"/>
    </source>
</evidence>
<sequence>MSVTYYLTPDAKSDLVGIHCFTLANWGITQSKQYLFGIRQTIRLLAESPSLGKSRPEIRENVFSFPYGSHVIYYVEGKNQVVVFAVLHKSMVPFIHLIERKFI</sequence>
<dbReference type="EMBL" id="CP061081">
    <property type="protein sequence ID" value="QNT05078.1"/>
    <property type="molecule type" value="Genomic_DNA"/>
</dbReference>
<dbReference type="PANTHER" id="PTHR33755:SF9">
    <property type="entry name" value="TOXIN PARE1"/>
    <property type="match status" value="1"/>
</dbReference>
<evidence type="ECO:0000256" key="1">
    <source>
        <dbReference type="ARBA" id="ARBA00006226"/>
    </source>
</evidence>
<protein>
    <recommendedName>
        <fullName evidence="3">Toxin</fullName>
    </recommendedName>
</protein>
<accession>A0A7H1J3L2</accession>
<dbReference type="InterPro" id="IPR007712">
    <property type="entry name" value="RelE/ParE_toxin"/>
</dbReference>
<dbReference type="InterPro" id="IPR035093">
    <property type="entry name" value="RelE/ParE_toxin_dom_sf"/>
</dbReference>
<evidence type="ECO:0000256" key="3">
    <source>
        <dbReference type="PIRNR" id="PIRNR029218"/>
    </source>
</evidence>
<comment type="similarity">
    <text evidence="1 3">Belongs to the RelE toxin family.</text>
</comment>
<dbReference type="Pfam" id="PF05016">
    <property type="entry name" value="ParE_toxin"/>
    <property type="match status" value="1"/>
</dbReference>
<dbReference type="Gene3D" id="3.30.2310.20">
    <property type="entry name" value="RelE-like"/>
    <property type="match status" value="1"/>
</dbReference>
<organism evidence="4 5">
    <name type="scientific">Marinomonas arctica</name>
    <dbReference type="NCBI Taxonomy" id="383750"/>
    <lineage>
        <taxon>Bacteria</taxon>
        <taxon>Pseudomonadati</taxon>
        <taxon>Pseudomonadota</taxon>
        <taxon>Gammaproteobacteria</taxon>
        <taxon>Oceanospirillales</taxon>
        <taxon>Oceanospirillaceae</taxon>
        <taxon>Marinomonas</taxon>
    </lineage>
</organism>
<dbReference type="Proteomes" id="UP000516370">
    <property type="component" value="Chromosome"/>
</dbReference>
<evidence type="ECO:0000256" key="2">
    <source>
        <dbReference type="ARBA" id="ARBA00022649"/>
    </source>
</evidence>
<dbReference type="OrthoDB" id="516834at2"/>
<dbReference type="PIRSF" id="PIRSF029218">
    <property type="entry name" value="ParE"/>
    <property type="match status" value="1"/>
</dbReference>
<keyword evidence="5" id="KW-1185">Reference proteome</keyword>
<dbReference type="PANTHER" id="PTHR33755">
    <property type="entry name" value="TOXIN PARE1-RELATED"/>
    <property type="match status" value="1"/>
</dbReference>
<dbReference type="AlphaFoldDB" id="A0A7H1J3L2"/>
<name>A0A7H1J3L2_9GAMM</name>
<dbReference type="KEGG" id="mard:IBG28_15475"/>
<evidence type="ECO:0000313" key="5">
    <source>
        <dbReference type="Proteomes" id="UP000516370"/>
    </source>
</evidence>
<dbReference type="InterPro" id="IPR051803">
    <property type="entry name" value="TA_system_RelE-like_toxin"/>
</dbReference>
<dbReference type="InterPro" id="IPR028344">
    <property type="entry name" value="ParE1/4"/>
</dbReference>
<keyword evidence="2" id="KW-1277">Toxin-antitoxin system</keyword>
<dbReference type="RefSeq" id="WP_111605480.1">
    <property type="nucleotide sequence ID" value="NZ_BMLJ01000001.1"/>
</dbReference>